<proteinExistence type="predicted"/>
<feature type="transmembrane region" description="Helical" evidence="1">
    <location>
        <begin position="265"/>
        <end position="284"/>
    </location>
</feature>
<keyword evidence="3" id="KW-1185">Reference proteome</keyword>
<keyword evidence="1" id="KW-0812">Transmembrane</keyword>
<dbReference type="STRING" id="39480.EUAN_06680"/>
<name>A0A1S1V8Q6_9FIRM</name>
<protein>
    <recommendedName>
        <fullName evidence="4">DUF1538 domain-containing protein</fullName>
    </recommendedName>
</protein>
<dbReference type="InterPro" id="IPR011435">
    <property type="entry name" value="UmpAB"/>
</dbReference>
<evidence type="ECO:0000313" key="3">
    <source>
        <dbReference type="Proteomes" id="UP000180254"/>
    </source>
</evidence>
<dbReference type="OrthoDB" id="9805989at2"/>
<organism evidence="2 3">
    <name type="scientific">Andreesenia angusta</name>
    <dbReference type="NCBI Taxonomy" id="39480"/>
    <lineage>
        <taxon>Bacteria</taxon>
        <taxon>Bacillati</taxon>
        <taxon>Bacillota</taxon>
        <taxon>Tissierellia</taxon>
        <taxon>Tissierellales</taxon>
        <taxon>Gottschalkiaceae</taxon>
        <taxon>Andreesenia</taxon>
    </lineage>
</organism>
<feature type="transmembrane region" description="Helical" evidence="1">
    <location>
        <begin position="460"/>
        <end position="482"/>
    </location>
</feature>
<feature type="transmembrane region" description="Helical" evidence="1">
    <location>
        <begin position="330"/>
        <end position="349"/>
    </location>
</feature>
<dbReference type="EMBL" id="MKIE01000002">
    <property type="protein sequence ID" value="OHW62884.1"/>
    <property type="molecule type" value="Genomic_DNA"/>
</dbReference>
<sequence length="495" mass="53104">MNIFYEKLREVLFSVLPIVIIVALLNLTIVPVEGHLALKFALGSIFVSIGLTFFLIGVDIGITPLGESIGNAIVEKNKLWIVVASSFVVGFVISIAEPGLVILGNQIDETTSGLVTSLDILVAVSLGIGIFMILGFMRLVYNMSFQKIIYLLYGIVLVLAFFTPPEFLAMAFDSSGSTTGILAVPFILSLSLGITSRRADSEESGEDNFGLVAIVSVGAIVSVMILSLLTDVQEFTDISFDQGLRDISVLSTFANAFKDAVKESFLVFSPLTLIFIVVCVTASVPRQDIKRITIGLIYSLVGLILFLTGVSAGFMRLGREIGGYLVGLDSSFYFISIGFVLGVVTILAEPAVHVLTHNIEEITSGYVKKVTVLTALSIGVGIAIALSAMRIIINDVQLWHYLLPGYAIAIVLTRFTSKLFIGIAFDAGGVATGPVTATFILAFINGAANNHSTASILRDGFGMISMVALMPIITLQILGIFYKVKTQKKEVDLDD</sequence>
<feature type="transmembrane region" description="Helical" evidence="1">
    <location>
        <begin position="12"/>
        <end position="30"/>
    </location>
</feature>
<gene>
    <name evidence="2" type="ORF">EUAN_06680</name>
</gene>
<dbReference type="AlphaFoldDB" id="A0A1S1V8Q6"/>
<feature type="transmembrane region" description="Helical" evidence="1">
    <location>
        <begin position="148"/>
        <end position="172"/>
    </location>
</feature>
<accession>A0A1S1V8Q6</accession>
<evidence type="ECO:0008006" key="4">
    <source>
        <dbReference type="Google" id="ProtNLM"/>
    </source>
</evidence>
<keyword evidence="1" id="KW-1133">Transmembrane helix</keyword>
<keyword evidence="1" id="KW-0472">Membrane</keyword>
<feature type="transmembrane region" description="Helical" evidence="1">
    <location>
        <begin position="296"/>
        <end position="318"/>
    </location>
</feature>
<reference evidence="2 3" key="1">
    <citation type="submission" date="2016-09" db="EMBL/GenBank/DDBJ databases">
        <title>Genome sequence of Eubacterium angustum.</title>
        <authorList>
            <person name="Poehlein A."/>
            <person name="Daniel R."/>
        </authorList>
    </citation>
    <scope>NUCLEOTIDE SEQUENCE [LARGE SCALE GENOMIC DNA]</scope>
    <source>
        <strain evidence="2 3">DSM 1989</strain>
    </source>
</reference>
<evidence type="ECO:0000256" key="1">
    <source>
        <dbReference type="SAM" id="Phobius"/>
    </source>
</evidence>
<dbReference type="Pfam" id="PF07556">
    <property type="entry name" value="DUF1538"/>
    <property type="match status" value="2"/>
</dbReference>
<dbReference type="Proteomes" id="UP000180254">
    <property type="component" value="Unassembled WGS sequence"/>
</dbReference>
<feature type="transmembrane region" description="Helical" evidence="1">
    <location>
        <begin position="398"/>
        <end position="415"/>
    </location>
</feature>
<feature type="transmembrane region" description="Helical" evidence="1">
    <location>
        <begin position="208"/>
        <end position="229"/>
    </location>
</feature>
<feature type="transmembrane region" description="Helical" evidence="1">
    <location>
        <begin position="178"/>
        <end position="196"/>
    </location>
</feature>
<feature type="transmembrane region" description="Helical" evidence="1">
    <location>
        <begin position="36"/>
        <end position="58"/>
    </location>
</feature>
<feature type="transmembrane region" description="Helical" evidence="1">
    <location>
        <begin position="427"/>
        <end position="448"/>
    </location>
</feature>
<feature type="transmembrane region" description="Helical" evidence="1">
    <location>
        <begin position="370"/>
        <end position="392"/>
    </location>
</feature>
<comment type="caution">
    <text evidence="2">The sequence shown here is derived from an EMBL/GenBank/DDBJ whole genome shotgun (WGS) entry which is preliminary data.</text>
</comment>
<feature type="transmembrane region" description="Helical" evidence="1">
    <location>
        <begin position="79"/>
        <end position="100"/>
    </location>
</feature>
<evidence type="ECO:0000313" key="2">
    <source>
        <dbReference type="EMBL" id="OHW62884.1"/>
    </source>
</evidence>
<feature type="transmembrane region" description="Helical" evidence="1">
    <location>
        <begin position="120"/>
        <end position="141"/>
    </location>
</feature>